<gene>
    <name evidence="1" type="ORF">HNR45_001172</name>
</gene>
<dbReference type="RefSeq" id="WP_159823244.1">
    <property type="nucleotide sequence ID" value="NZ_CABWNB010000004.1"/>
</dbReference>
<dbReference type="InterPro" id="IPR029063">
    <property type="entry name" value="SAM-dependent_MTases_sf"/>
</dbReference>
<dbReference type="PANTHER" id="PTHR38451:SF1">
    <property type="entry name" value="TRNA (ADENINE(22)-N(1))-METHYLTRANSFERASE"/>
    <property type="match status" value="1"/>
</dbReference>
<dbReference type="Proteomes" id="UP000591941">
    <property type="component" value="Unassembled WGS sequence"/>
</dbReference>
<dbReference type="PIRSF" id="PIRSF018637">
    <property type="entry name" value="TrmK"/>
    <property type="match status" value="1"/>
</dbReference>
<name>A0A841R3Y7_9FIRM</name>
<dbReference type="EC" id="2.1.1.217" evidence="1"/>
<dbReference type="GO" id="GO:0160105">
    <property type="term" value="F:tRNA (adenine(22)-N1)-methyltransferase activity"/>
    <property type="evidence" value="ECO:0007669"/>
    <property type="project" value="UniProtKB-EC"/>
</dbReference>
<dbReference type="SUPFAM" id="SSF53335">
    <property type="entry name" value="S-adenosyl-L-methionine-dependent methyltransferases"/>
    <property type="match status" value="1"/>
</dbReference>
<evidence type="ECO:0000313" key="2">
    <source>
        <dbReference type="Proteomes" id="UP000591941"/>
    </source>
</evidence>
<keyword evidence="1" id="KW-0808">Transferase</keyword>
<dbReference type="InterPro" id="IPR006901">
    <property type="entry name" value="TrmK"/>
</dbReference>
<dbReference type="Gene3D" id="3.40.50.150">
    <property type="entry name" value="Vaccinia Virus protein VP39"/>
    <property type="match status" value="1"/>
</dbReference>
<organism evidence="1 2">
    <name type="scientific">Negativicoccus succinicivorans</name>
    <dbReference type="NCBI Taxonomy" id="620903"/>
    <lineage>
        <taxon>Bacteria</taxon>
        <taxon>Bacillati</taxon>
        <taxon>Bacillota</taxon>
        <taxon>Negativicutes</taxon>
        <taxon>Veillonellales</taxon>
        <taxon>Veillonellaceae</taxon>
        <taxon>Negativicoccus</taxon>
    </lineage>
</organism>
<dbReference type="GO" id="GO:0032259">
    <property type="term" value="P:methylation"/>
    <property type="evidence" value="ECO:0007669"/>
    <property type="project" value="UniProtKB-KW"/>
</dbReference>
<sequence length="242" mass="27147">MPDGAAPSVTLSPRLQTVADAVPVCDTVADIGSDHGYVSLYLLEKKRARHVIVSDLRKGPLATARQNFCRTQCSAQADFRLGSGLEILQADEADGIILAGMGGPLMRELLQARPEVYQKLAFIILQPMTGQALLRRSLRELGLKIDREWLCEEGKHLYEIIRVVPGTQNLPEELAAVGPYLWESRAPMLARHLQRLIQRAQAHRNGLLHAKERSAARQVELYSLEKHIAQWKEMLQQCESER</sequence>
<dbReference type="GeneID" id="93486434"/>
<dbReference type="EMBL" id="JACHHI010000005">
    <property type="protein sequence ID" value="MBB6478111.1"/>
    <property type="molecule type" value="Genomic_DNA"/>
</dbReference>
<dbReference type="Pfam" id="PF12847">
    <property type="entry name" value="Methyltransf_18"/>
    <property type="match status" value="1"/>
</dbReference>
<keyword evidence="2" id="KW-1185">Reference proteome</keyword>
<dbReference type="AlphaFoldDB" id="A0A841R3Y7"/>
<comment type="caution">
    <text evidence="1">The sequence shown here is derived from an EMBL/GenBank/DDBJ whole genome shotgun (WGS) entry which is preliminary data.</text>
</comment>
<accession>A0A841R3Y7</accession>
<evidence type="ECO:0000313" key="1">
    <source>
        <dbReference type="EMBL" id="MBB6478111.1"/>
    </source>
</evidence>
<dbReference type="OrthoDB" id="5881184at2"/>
<proteinExistence type="predicted"/>
<keyword evidence="1" id="KW-0489">Methyltransferase</keyword>
<reference evidence="1 2" key="1">
    <citation type="submission" date="2020-08" db="EMBL/GenBank/DDBJ databases">
        <title>Genomic Encyclopedia of Type Strains, Phase IV (KMG-IV): sequencing the most valuable type-strain genomes for metagenomic binning, comparative biology and taxonomic classification.</title>
        <authorList>
            <person name="Goeker M."/>
        </authorList>
    </citation>
    <scope>NUCLEOTIDE SEQUENCE [LARGE SCALE GENOMIC DNA]</scope>
    <source>
        <strain evidence="1 2">DSM 21255</strain>
    </source>
</reference>
<dbReference type="CDD" id="cd02440">
    <property type="entry name" value="AdoMet_MTases"/>
    <property type="match status" value="1"/>
</dbReference>
<protein>
    <submittedName>
        <fullName evidence="1">tRNA (Adenine22-N1)-methyltransferase</fullName>
        <ecNumber evidence="1">2.1.1.217</ecNumber>
    </submittedName>
</protein>
<dbReference type="PANTHER" id="PTHR38451">
    <property type="entry name" value="TRNA (ADENINE(22)-N(1))-METHYLTRANSFERASE"/>
    <property type="match status" value="1"/>
</dbReference>